<reference evidence="2" key="2">
    <citation type="submission" date="2014-03" db="EMBL/GenBank/DDBJ databases">
        <authorList>
            <person name="Genoscope - CEA"/>
        </authorList>
    </citation>
    <scope>NUCLEOTIDE SEQUENCE</scope>
</reference>
<evidence type="ECO:0000313" key="2">
    <source>
        <dbReference type="EMBL" id="CDQ86568.1"/>
    </source>
</evidence>
<feature type="compositionally biased region" description="Pro residues" evidence="1">
    <location>
        <begin position="54"/>
        <end position="65"/>
    </location>
</feature>
<dbReference type="PaxDb" id="8022-A0A060Y3R3"/>
<evidence type="ECO:0000313" key="3">
    <source>
        <dbReference type="Proteomes" id="UP000193380"/>
    </source>
</evidence>
<feature type="region of interest" description="Disordered" evidence="1">
    <location>
        <begin position="43"/>
        <end position="65"/>
    </location>
</feature>
<dbReference type="STRING" id="8022.A0A060Y3R3"/>
<accession>A0A060Y3R3</accession>
<name>A0A060Y3R3_ONCMY</name>
<dbReference type="Proteomes" id="UP000193380">
    <property type="component" value="Unassembled WGS sequence"/>
</dbReference>
<proteinExistence type="predicted"/>
<reference evidence="2" key="1">
    <citation type="journal article" date="2014" name="Nat. Commun.">
        <title>The rainbow trout genome provides novel insights into evolution after whole-genome duplication in vertebrates.</title>
        <authorList>
            <person name="Berthelot C."/>
            <person name="Brunet F."/>
            <person name="Chalopin D."/>
            <person name="Juanchich A."/>
            <person name="Bernard M."/>
            <person name="Noel B."/>
            <person name="Bento P."/>
            <person name="Da Silva C."/>
            <person name="Labadie K."/>
            <person name="Alberti A."/>
            <person name="Aury J.M."/>
            <person name="Louis A."/>
            <person name="Dehais P."/>
            <person name="Bardou P."/>
            <person name="Montfort J."/>
            <person name="Klopp C."/>
            <person name="Cabau C."/>
            <person name="Gaspin C."/>
            <person name="Thorgaard G.H."/>
            <person name="Boussaha M."/>
            <person name="Quillet E."/>
            <person name="Guyomard R."/>
            <person name="Galiana D."/>
            <person name="Bobe J."/>
            <person name="Volff J.N."/>
            <person name="Genet C."/>
            <person name="Wincker P."/>
            <person name="Jaillon O."/>
            <person name="Roest Crollius H."/>
            <person name="Guiguen Y."/>
        </authorList>
    </citation>
    <scope>NUCLEOTIDE SEQUENCE [LARGE SCALE GENOMIC DNA]</scope>
</reference>
<gene>
    <name evidence="2" type="ORF">GSONMT00054129001</name>
</gene>
<protein>
    <submittedName>
        <fullName evidence="2">Uncharacterized protein</fullName>
    </submittedName>
</protein>
<evidence type="ECO:0000256" key="1">
    <source>
        <dbReference type="SAM" id="MobiDB-lite"/>
    </source>
</evidence>
<dbReference type="AlphaFoldDB" id="A0A060Y3R3"/>
<sequence length="162" mass="17325">MSFEMTFSSLADLGIQKKDHQWNEKKLTGGSNWTPQVAPPSWGAPGPMMGGPAPGAPGAPGAIPPPMGAHPGFSMASAAGSGVPMMPPMMMGQPMMGQPMRPPLPGAAAPGALVTDMHAHTHARTQIHTHIHSQIHFFHTLKHIQYTKKTEERQSGRSLVRW</sequence>
<dbReference type="EMBL" id="FR907367">
    <property type="protein sequence ID" value="CDQ86568.1"/>
    <property type="molecule type" value="Genomic_DNA"/>
</dbReference>
<organism evidence="2 3">
    <name type="scientific">Oncorhynchus mykiss</name>
    <name type="common">Rainbow trout</name>
    <name type="synonym">Salmo gairdneri</name>
    <dbReference type="NCBI Taxonomy" id="8022"/>
    <lineage>
        <taxon>Eukaryota</taxon>
        <taxon>Metazoa</taxon>
        <taxon>Chordata</taxon>
        <taxon>Craniata</taxon>
        <taxon>Vertebrata</taxon>
        <taxon>Euteleostomi</taxon>
        <taxon>Actinopterygii</taxon>
        <taxon>Neopterygii</taxon>
        <taxon>Teleostei</taxon>
        <taxon>Protacanthopterygii</taxon>
        <taxon>Salmoniformes</taxon>
        <taxon>Salmonidae</taxon>
        <taxon>Salmoninae</taxon>
        <taxon>Oncorhynchus</taxon>
    </lineage>
</organism>